<protein>
    <submittedName>
        <fullName evidence="1">4364_t:CDS:1</fullName>
    </submittedName>
</protein>
<proteinExistence type="predicted"/>
<comment type="caution">
    <text evidence="1">The sequence shown here is derived from an EMBL/GenBank/DDBJ whole genome shotgun (WGS) entry which is preliminary data.</text>
</comment>
<evidence type="ECO:0000313" key="1">
    <source>
        <dbReference type="EMBL" id="CAG8480368.1"/>
    </source>
</evidence>
<sequence>MEVLKSNFHELFPIIKEAINGADLIALDTELTGLSEQIERIKSFDDPQSRYTKIHQDNPPDDDTKTFVEETLKTIEIWLDNSDKQLIVETPTLKQKRLIFQEFRARYKKILSAESRPKSILFEKLTDAQKDKKSKEEAAEALAASINFRTIIELLVESDKPLVGHNCFLDMCQLVQQFWTELPEKLKEWKKLNSVQDILQVVQTEPFEKFAPKIEMDQKFTRYTLNDDSLNHEAGYDAYITGYNFIRLASYMFYEKEEKVGFYDELLRENINETLVPDEFVYSTSPDEENADFLEDIFTSEKLTRFYNKLHLLRSDFKFICLDGEDGYPPTKPNGFLLSNIPTSCNHVTLYALFGVFGSIFFQWIDDTHCWLIVKDDKKVSKVPKGVLGRTKLFSLFLEGGKNYDLALEKGITKEMGEICIQSWSDWVKSLLYADSEDEKEEGEKRNSGTASMDDVRVENGFDNNQVEIQFEIKDTPPAPHDESSWGRPREDKWADGDGNNGWLKKEVSACTLEKDDTWANNADGLDCDDIKDAKNVKNDWGTSSPETLNISIKRALSNPQPPVEEEESDTEMNGAFKKTRIG</sequence>
<accession>A0ACA9KM66</accession>
<name>A0ACA9KM66_9GLOM</name>
<organism evidence="1 2">
    <name type="scientific">Acaulospora colombiana</name>
    <dbReference type="NCBI Taxonomy" id="27376"/>
    <lineage>
        <taxon>Eukaryota</taxon>
        <taxon>Fungi</taxon>
        <taxon>Fungi incertae sedis</taxon>
        <taxon>Mucoromycota</taxon>
        <taxon>Glomeromycotina</taxon>
        <taxon>Glomeromycetes</taxon>
        <taxon>Diversisporales</taxon>
        <taxon>Acaulosporaceae</taxon>
        <taxon>Acaulospora</taxon>
    </lineage>
</organism>
<gene>
    <name evidence="1" type="ORF">ACOLOM_LOCUS1965</name>
</gene>
<dbReference type="Proteomes" id="UP000789525">
    <property type="component" value="Unassembled WGS sequence"/>
</dbReference>
<evidence type="ECO:0000313" key="2">
    <source>
        <dbReference type="Proteomes" id="UP000789525"/>
    </source>
</evidence>
<reference evidence="1" key="1">
    <citation type="submission" date="2021-06" db="EMBL/GenBank/DDBJ databases">
        <authorList>
            <person name="Kallberg Y."/>
            <person name="Tangrot J."/>
            <person name="Rosling A."/>
        </authorList>
    </citation>
    <scope>NUCLEOTIDE SEQUENCE</scope>
    <source>
        <strain evidence="1">CL356</strain>
    </source>
</reference>
<keyword evidence="2" id="KW-1185">Reference proteome</keyword>
<dbReference type="EMBL" id="CAJVPT010002388">
    <property type="protein sequence ID" value="CAG8480368.1"/>
    <property type="molecule type" value="Genomic_DNA"/>
</dbReference>